<proteinExistence type="predicted"/>
<name>A0A078AVX3_STYLE</name>
<dbReference type="EMBL" id="CCKQ01014477">
    <property type="protein sequence ID" value="CDW86241.1"/>
    <property type="molecule type" value="Genomic_DNA"/>
</dbReference>
<gene>
    <name evidence="1" type="primary">Contig4390.g4691</name>
    <name evidence="1" type="ORF">STYLEM_15333</name>
</gene>
<dbReference type="InParanoid" id="A0A078AVX3"/>
<dbReference type="AlphaFoldDB" id="A0A078AVX3"/>
<reference evidence="1 2" key="1">
    <citation type="submission" date="2014-06" db="EMBL/GenBank/DDBJ databases">
        <authorList>
            <person name="Swart Estienne"/>
        </authorList>
    </citation>
    <scope>NUCLEOTIDE SEQUENCE [LARGE SCALE GENOMIC DNA]</scope>
    <source>
        <strain evidence="1 2">130c</strain>
    </source>
</reference>
<keyword evidence="2" id="KW-1185">Reference proteome</keyword>
<organism evidence="1 2">
    <name type="scientific">Stylonychia lemnae</name>
    <name type="common">Ciliate</name>
    <dbReference type="NCBI Taxonomy" id="5949"/>
    <lineage>
        <taxon>Eukaryota</taxon>
        <taxon>Sar</taxon>
        <taxon>Alveolata</taxon>
        <taxon>Ciliophora</taxon>
        <taxon>Intramacronucleata</taxon>
        <taxon>Spirotrichea</taxon>
        <taxon>Stichotrichia</taxon>
        <taxon>Sporadotrichida</taxon>
        <taxon>Oxytrichidae</taxon>
        <taxon>Stylonychinae</taxon>
        <taxon>Stylonychia</taxon>
    </lineage>
</organism>
<evidence type="ECO:0000313" key="2">
    <source>
        <dbReference type="Proteomes" id="UP000039865"/>
    </source>
</evidence>
<dbReference type="Proteomes" id="UP000039865">
    <property type="component" value="Unassembled WGS sequence"/>
</dbReference>
<evidence type="ECO:0000313" key="1">
    <source>
        <dbReference type="EMBL" id="CDW86241.1"/>
    </source>
</evidence>
<accession>A0A078AVX3</accession>
<sequence length="205" mass="24807">MNYFQSKSIFKKNSFIDQSVCQQILLIYRLKIALKNQKRNYLTKIKRRSYSFTILEKQFVIIVTHHLLKYFPDQKSRVIKLKKVYSSAFQQALIIKQEMGRSKKYKDCQRYSQFQKKFIKMIENYQDRGYVSKKCSSRQSESNQFRDEFLCLDQQSTIKTPTQVNKRKKDEQKDKIDKVKKDQFVYFQSALPLNKQRSAIQRRFT</sequence>
<protein>
    <submittedName>
        <fullName evidence="1">Uncharacterized protein</fullName>
    </submittedName>
</protein>